<keyword evidence="1 7" id="KW-0028">Amino-acid biosynthesis</keyword>
<evidence type="ECO:0000256" key="6">
    <source>
        <dbReference type="ARBA" id="ARBA00023141"/>
    </source>
</evidence>
<reference evidence="9" key="1">
    <citation type="journal article" date="2019" name="Int. J. Syst. Evol. Microbiol.">
        <title>The Global Catalogue of Microorganisms (GCM) 10K type strain sequencing project: providing services to taxonomists for standard genome sequencing and annotation.</title>
        <authorList>
            <consortium name="The Broad Institute Genomics Platform"/>
            <consortium name="The Broad Institute Genome Sequencing Center for Infectious Disease"/>
            <person name="Wu L."/>
            <person name="Ma J."/>
        </authorList>
    </citation>
    <scope>NUCLEOTIDE SEQUENCE [LARGE SCALE GENOMIC DNA]</scope>
    <source>
        <strain evidence="9">CCUG 42001</strain>
    </source>
</reference>
<keyword evidence="2 7" id="KW-0808">Transferase</keyword>
<dbReference type="CDD" id="cd00464">
    <property type="entry name" value="SK"/>
    <property type="match status" value="1"/>
</dbReference>
<dbReference type="Proteomes" id="UP001596267">
    <property type="component" value="Unassembled WGS sequence"/>
</dbReference>
<dbReference type="PANTHER" id="PTHR21087">
    <property type="entry name" value="SHIKIMATE KINASE"/>
    <property type="match status" value="1"/>
</dbReference>
<feature type="binding site" evidence="7">
    <location>
        <position position="134"/>
    </location>
    <ligand>
        <name>substrate</name>
    </ligand>
</feature>
<comment type="catalytic activity">
    <reaction evidence="7">
        <text>shikimate + ATP = 3-phosphoshikimate + ADP + H(+)</text>
        <dbReference type="Rhea" id="RHEA:13121"/>
        <dbReference type="ChEBI" id="CHEBI:15378"/>
        <dbReference type="ChEBI" id="CHEBI:30616"/>
        <dbReference type="ChEBI" id="CHEBI:36208"/>
        <dbReference type="ChEBI" id="CHEBI:145989"/>
        <dbReference type="ChEBI" id="CHEBI:456216"/>
        <dbReference type="EC" id="2.7.1.71"/>
    </reaction>
</comment>
<keyword evidence="6 7" id="KW-0057">Aromatic amino acid biosynthesis</keyword>
<accession>A0ABW1WJ21</accession>
<evidence type="ECO:0000256" key="5">
    <source>
        <dbReference type="ARBA" id="ARBA00022840"/>
    </source>
</evidence>
<keyword evidence="9" id="KW-1185">Reference proteome</keyword>
<feature type="binding site" evidence="7">
    <location>
        <position position="78"/>
    </location>
    <ligand>
        <name>substrate</name>
    </ligand>
</feature>
<feature type="binding site" evidence="7">
    <location>
        <position position="55"/>
    </location>
    <ligand>
        <name>substrate</name>
    </ligand>
</feature>
<sequence length="174" mass="19933">MIFITGFMGAGKTTLGRALEEKINAQVFDTDQLIEQKQQTTISKLFEEKGEPFFRACETELLQELLPMDRRTIVTTGGGMICNPMNRQLMHEKGTIVFLYCDIKMIHQRLLNDQTRPLAQKNQGTELDLLYQKRLPDYLDADHVINTTGKSVDAIVDEYLAKMYQNAPQWANCL</sequence>
<comment type="subcellular location">
    <subcellularLocation>
        <location evidence="7">Cytoplasm</location>
    </subcellularLocation>
</comment>
<keyword evidence="7" id="KW-0460">Magnesium</keyword>
<evidence type="ECO:0000256" key="4">
    <source>
        <dbReference type="ARBA" id="ARBA00022777"/>
    </source>
</evidence>
<comment type="subunit">
    <text evidence="7">Monomer.</text>
</comment>
<evidence type="ECO:0000256" key="1">
    <source>
        <dbReference type="ARBA" id="ARBA00022605"/>
    </source>
</evidence>
<evidence type="ECO:0000313" key="8">
    <source>
        <dbReference type="EMBL" id="MFC6387611.1"/>
    </source>
</evidence>
<feature type="binding site" evidence="7">
    <location>
        <begin position="9"/>
        <end position="14"/>
    </location>
    <ligand>
        <name>ATP</name>
        <dbReference type="ChEBI" id="CHEBI:30616"/>
    </ligand>
</feature>
<comment type="cofactor">
    <cofactor evidence="7">
        <name>Mg(2+)</name>
        <dbReference type="ChEBI" id="CHEBI:18420"/>
    </cofactor>
    <text evidence="7">Binds 1 Mg(2+) ion per subunit.</text>
</comment>
<dbReference type="SUPFAM" id="SSF52540">
    <property type="entry name" value="P-loop containing nucleoside triphosphate hydrolases"/>
    <property type="match status" value="1"/>
</dbReference>
<organism evidence="8 9">
    <name type="scientific">Sporolactobacillus kofuensis</name>
    <dbReference type="NCBI Taxonomy" id="269672"/>
    <lineage>
        <taxon>Bacteria</taxon>
        <taxon>Bacillati</taxon>
        <taxon>Bacillota</taxon>
        <taxon>Bacilli</taxon>
        <taxon>Bacillales</taxon>
        <taxon>Sporolactobacillaceae</taxon>
        <taxon>Sporolactobacillus</taxon>
    </lineage>
</organism>
<evidence type="ECO:0000256" key="3">
    <source>
        <dbReference type="ARBA" id="ARBA00022741"/>
    </source>
</evidence>
<evidence type="ECO:0000256" key="2">
    <source>
        <dbReference type="ARBA" id="ARBA00022679"/>
    </source>
</evidence>
<dbReference type="EC" id="2.7.1.71" evidence="7"/>
<keyword evidence="5 7" id="KW-0067">ATP-binding</keyword>
<keyword evidence="4 7" id="KW-0418">Kinase</keyword>
<feature type="binding site" evidence="7">
    <location>
        <position position="116"/>
    </location>
    <ligand>
        <name>ATP</name>
        <dbReference type="ChEBI" id="CHEBI:30616"/>
    </ligand>
</feature>
<proteinExistence type="inferred from homology"/>
<dbReference type="InterPro" id="IPR027417">
    <property type="entry name" value="P-loop_NTPase"/>
</dbReference>
<comment type="caution">
    <text evidence="7">Lacks conserved residue(s) required for the propagation of feature annotation.</text>
</comment>
<dbReference type="RefSeq" id="WP_253076824.1">
    <property type="nucleotide sequence ID" value="NZ_JAMXWN010000012.1"/>
</dbReference>
<keyword evidence="7" id="KW-0963">Cytoplasm</keyword>
<gene>
    <name evidence="7" type="primary">aroK</name>
    <name evidence="8" type="ORF">ACFP7A_13530</name>
</gene>
<keyword evidence="7" id="KW-0479">Metal-binding</keyword>
<protein>
    <recommendedName>
        <fullName evidence="7">Shikimate kinase</fullName>
        <shortName evidence="7">SK</shortName>
        <ecNumber evidence="7">2.7.1.71</ecNumber>
    </recommendedName>
</protein>
<comment type="similarity">
    <text evidence="7">Belongs to the shikimate kinase family.</text>
</comment>
<dbReference type="InterPro" id="IPR000623">
    <property type="entry name" value="Shikimate_kinase/TSH1"/>
</dbReference>
<keyword evidence="3 7" id="KW-0547">Nucleotide-binding</keyword>
<comment type="function">
    <text evidence="7">Catalyzes the specific phosphorylation of the 3-hydroxyl group of shikimic acid using ATP as a cosubstrate.</text>
</comment>
<evidence type="ECO:0000313" key="9">
    <source>
        <dbReference type="Proteomes" id="UP001596267"/>
    </source>
</evidence>
<dbReference type="Pfam" id="PF01202">
    <property type="entry name" value="SKI"/>
    <property type="match status" value="1"/>
</dbReference>
<evidence type="ECO:0000256" key="7">
    <source>
        <dbReference type="HAMAP-Rule" id="MF_00109"/>
    </source>
</evidence>
<dbReference type="HAMAP" id="MF_00109">
    <property type="entry name" value="Shikimate_kinase"/>
    <property type="match status" value="1"/>
</dbReference>
<dbReference type="EMBL" id="JBHSTQ010000019">
    <property type="protein sequence ID" value="MFC6387611.1"/>
    <property type="molecule type" value="Genomic_DNA"/>
</dbReference>
<dbReference type="GO" id="GO:0016301">
    <property type="term" value="F:kinase activity"/>
    <property type="evidence" value="ECO:0007669"/>
    <property type="project" value="UniProtKB-KW"/>
</dbReference>
<dbReference type="InterPro" id="IPR031322">
    <property type="entry name" value="Shikimate/glucono_kinase"/>
</dbReference>
<dbReference type="PRINTS" id="PR01100">
    <property type="entry name" value="SHIKIMTKNASE"/>
</dbReference>
<feature type="binding site" evidence="7">
    <location>
        <position position="31"/>
    </location>
    <ligand>
        <name>substrate</name>
    </ligand>
</feature>
<dbReference type="Gene3D" id="3.40.50.300">
    <property type="entry name" value="P-loop containing nucleotide triphosphate hydrolases"/>
    <property type="match status" value="1"/>
</dbReference>
<dbReference type="PANTHER" id="PTHR21087:SF16">
    <property type="entry name" value="SHIKIMATE KINASE 1, CHLOROPLASTIC"/>
    <property type="match status" value="1"/>
</dbReference>
<comment type="caution">
    <text evidence="8">The sequence shown here is derived from an EMBL/GenBank/DDBJ whole genome shotgun (WGS) entry which is preliminary data.</text>
</comment>
<comment type="pathway">
    <text evidence="7">Metabolic intermediate biosynthesis; chorismate biosynthesis; chorismate from D-erythrose 4-phosphate and phosphoenolpyruvate: step 5/7.</text>
</comment>
<name>A0ABW1WJ21_9BACL</name>
<feature type="binding site" evidence="7">
    <location>
        <position position="13"/>
    </location>
    <ligand>
        <name>Mg(2+)</name>
        <dbReference type="ChEBI" id="CHEBI:18420"/>
    </ligand>
</feature>